<keyword evidence="6 8" id="KW-0472">Membrane</keyword>
<comment type="caution">
    <text evidence="10">The sequence shown here is derived from an EMBL/GenBank/DDBJ whole genome shotgun (WGS) entry which is preliminary data.</text>
</comment>
<dbReference type="InterPro" id="IPR037066">
    <property type="entry name" value="Plug_dom_sf"/>
</dbReference>
<name>A0A511XK78_9PROT</name>
<dbReference type="Gene3D" id="2.40.170.20">
    <property type="entry name" value="TonB-dependent receptor, beta-barrel domain"/>
    <property type="match status" value="1"/>
</dbReference>
<dbReference type="GO" id="GO:0009279">
    <property type="term" value="C:cell outer membrane"/>
    <property type="evidence" value="ECO:0007669"/>
    <property type="project" value="UniProtKB-SubCell"/>
</dbReference>
<reference evidence="10 11" key="1">
    <citation type="submission" date="2019-07" db="EMBL/GenBank/DDBJ databases">
        <title>Whole genome shotgun sequence of Acetobacter oeni NBRC 105207.</title>
        <authorList>
            <person name="Hosoyama A."/>
            <person name="Uohara A."/>
            <person name="Ohji S."/>
            <person name="Ichikawa N."/>
        </authorList>
    </citation>
    <scope>NUCLEOTIDE SEQUENCE [LARGE SCALE GENOMIC DNA]</scope>
    <source>
        <strain evidence="10 11">NBRC 105207</strain>
    </source>
</reference>
<evidence type="ECO:0000313" key="11">
    <source>
        <dbReference type="Proteomes" id="UP000321746"/>
    </source>
</evidence>
<evidence type="ECO:0000256" key="5">
    <source>
        <dbReference type="ARBA" id="ARBA00022729"/>
    </source>
</evidence>
<protein>
    <recommendedName>
        <fullName evidence="9">TonB-dependent receptor plug domain-containing protein</fullName>
    </recommendedName>
</protein>
<accession>A0A511XK78</accession>
<evidence type="ECO:0000256" key="3">
    <source>
        <dbReference type="ARBA" id="ARBA00022452"/>
    </source>
</evidence>
<gene>
    <name evidence="10" type="ORF">AOE01nite_15790</name>
</gene>
<dbReference type="InterPro" id="IPR036942">
    <property type="entry name" value="Beta-barrel_TonB_sf"/>
</dbReference>
<sequence length="698" mass="76644">MDLEITHEQKQAAGMRNETQPFTRLFKAAAVLLFRRRVLLSGVCLFTVGTQTGHAQSLDYSAFETLFGEPVTSSVTGKPQRASDLPTDIQIITSDQIVSSGAQSVPDVLRMVAEVDVRSYSTLGANISIRGNDAAGGSHTLVLVDGRQVYLDGYNYTDWGLLPASLRDIRQIEVVRGPNSALYGFNASGGVINIVTRDALHENKSYIHLNGGSLGNFGGEFVASHKFSDQFAAKLSLNGLEADEYTDARSRGTLPRTHALNASLDLRGQITPKIDWQLSGTIGKETSPFWVDVGTYVDIAPLSKSLEGKINADTSWGLVEFKAYENGFDSSVSDVISTQNLNIPIAFGYKLNTTDAQLSDTITLNNRNDLRLSVEYRYMDLTAQQSGVKMSNEYDMLAAGSAVWDYRILPQLTLTNAVRVDALYVPRMRNSGVPDASLSDSHHYMEPSFNSRLRYDAKKVGVFGLNVARGIQLPALFDFAPTQNFGPAAVLNNPALVPSTTINVGLNYSRKINPINANFSLSLFAQRTSNMLGTPFASNFSYDPPFTVTVRPENYGRVDDAGGEARLEGITTFGLNWDLSYAMSAVRDPDKASTINFQRQTPVNSVIGGFSYKIGKFELSSHARWQSHYQDVVARLTDLSIENMKIPGFVTLNARVAWHFDKRFLLSLSGDQLADPELRETAGLRIQRRLLGGLTAQF</sequence>
<dbReference type="OrthoDB" id="9760333at2"/>
<dbReference type="SUPFAM" id="SSF56935">
    <property type="entry name" value="Porins"/>
    <property type="match status" value="1"/>
</dbReference>
<dbReference type="GO" id="GO:0044718">
    <property type="term" value="P:siderophore transmembrane transport"/>
    <property type="evidence" value="ECO:0007669"/>
    <property type="project" value="TreeGrafter"/>
</dbReference>
<dbReference type="PROSITE" id="PS52016">
    <property type="entry name" value="TONB_DEPENDENT_REC_3"/>
    <property type="match status" value="1"/>
</dbReference>
<dbReference type="InterPro" id="IPR039426">
    <property type="entry name" value="TonB-dep_rcpt-like"/>
</dbReference>
<keyword evidence="3 8" id="KW-1134">Transmembrane beta strand</keyword>
<keyword evidence="7 8" id="KW-0998">Cell outer membrane</keyword>
<keyword evidence="4 8" id="KW-0812">Transmembrane</keyword>
<dbReference type="PANTHER" id="PTHR30069">
    <property type="entry name" value="TONB-DEPENDENT OUTER MEMBRANE RECEPTOR"/>
    <property type="match status" value="1"/>
</dbReference>
<dbReference type="InterPro" id="IPR012910">
    <property type="entry name" value="Plug_dom"/>
</dbReference>
<proteinExistence type="inferred from homology"/>
<comment type="subcellular location">
    <subcellularLocation>
        <location evidence="1 8">Cell outer membrane</location>
        <topology evidence="1 8">Multi-pass membrane protein</topology>
    </subcellularLocation>
</comment>
<evidence type="ECO:0000256" key="6">
    <source>
        <dbReference type="ARBA" id="ARBA00023136"/>
    </source>
</evidence>
<evidence type="ECO:0000256" key="2">
    <source>
        <dbReference type="ARBA" id="ARBA00022448"/>
    </source>
</evidence>
<dbReference type="AlphaFoldDB" id="A0A511XK78"/>
<dbReference type="Proteomes" id="UP000321746">
    <property type="component" value="Unassembled WGS sequence"/>
</dbReference>
<keyword evidence="2 8" id="KW-0813">Transport</keyword>
<dbReference type="EMBL" id="BJYG01000019">
    <property type="protein sequence ID" value="GEN63355.1"/>
    <property type="molecule type" value="Genomic_DNA"/>
</dbReference>
<feature type="domain" description="TonB-dependent receptor plug" evidence="9">
    <location>
        <begin position="83"/>
        <end position="191"/>
    </location>
</feature>
<organism evidence="10 11">
    <name type="scientific">Acetobacter oeni</name>
    <dbReference type="NCBI Taxonomy" id="304077"/>
    <lineage>
        <taxon>Bacteria</taxon>
        <taxon>Pseudomonadati</taxon>
        <taxon>Pseudomonadota</taxon>
        <taxon>Alphaproteobacteria</taxon>
        <taxon>Acetobacterales</taxon>
        <taxon>Acetobacteraceae</taxon>
        <taxon>Acetobacter</taxon>
    </lineage>
</organism>
<evidence type="ECO:0000256" key="8">
    <source>
        <dbReference type="PROSITE-ProRule" id="PRU01360"/>
    </source>
</evidence>
<evidence type="ECO:0000256" key="1">
    <source>
        <dbReference type="ARBA" id="ARBA00004571"/>
    </source>
</evidence>
<keyword evidence="5" id="KW-0732">Signal</keyword>
<evidence type="ECO:0000256" key="7">
    <source>
        <dbReference type="ARBA" id="ARBA00023237"/>
    </source>
</evidence>
<comment type="similarity">
    <text evidence="8">Belongs to the TonB-dependent receptor family.</text>
</comment>
<keyword evidence="11" id="KW-1185">Reference proteome</keyword>
<evidence type="ECO:0000313" key="10">
    <source>
        <dbReference type="EMBL" id="GEN63355.1"/>
    </source>
</evidence>
<dbReference type="Gene3D" id="2.170.130.10">
    <property type="entry name" value="TonB-dependent receptor, plug domain"/>
    <property type="match status" value="1"/>
</dbReference>
<dbReference type="PANTHER" id="PTHR30069:SF29">
    <property type="entry name" value="HEMOGLOBIN AND HEMOGLOBIN-HAPTOGLOBIN-BINDING PROTEIN 1-RELATED"/>
    <property type="match status" value="1"/>
</dbReference>
<dbReference type="Pfam" id="PF07715">
    <property type="entry name" value="Plug"/>
    <property type="match status" value="1"/>
</dbReference>
<evidence type="ECO:0000256" key="4">
    <source>
        <dbReference type="ARBA" id="ARBA00022692"/>
    </source>
</evidence>
<dbReference type="GO" id="GO:0015344">
    <property type="term" value="F:siderophore uptake transmembrane transporter activity"/>
    <property type="evidence" value="ECO:0007669"/>
    <property type="project" value="TreeGrafter"/>
</dbReference>
<evidence type="ECO:0000259" key="9">
    <source>
        <dbReference type="Pfam" id="PF07715"/>
    </source>
</evidence>